<gene>
    <name evidence="2" type="ORF">BSK56_14590</name>
</gene>
<feature type="domain" description="AraC effector-binding" evidence="1">
    <location>
        <begin position="47"/>
        <end position="213"/>
    </location>
</feature>
<dbReference type="SUPFAM" id="SSF55136">
    <property type="entry name" value="Probable bacterial effector-binding domain"/>
    <property type="match status" value="1"/>
</dbReference>
<sequence>MTEPLRRSSYDGTTEGYAPKFKPRVIELIRQQLEKEAPQRTDSIGGEKPYVLDLPELQVIGWQNLNQAGEPYADIWGHVFGEFDIDSKFDSIPSKVQSSGCYLGIFEGRDSVPKLWEQSAWDTGYFLGVEVGDPGTVPEGLVHKDYPASKYAIFIAKGVPAAAFQSTWDYIHQEWLPSGEFKFNEAGVFFINYTEKSGPDDERFEAHLCVPVVEK</sequence>
<evidence type="ECO:0000313" key="2">
    <source>
        <dbReference type="EMBL" id="OMD47055.1"/>
    </source>
</evidence>
<dbReference type="Pfam" id="PF06445">
    <property type="entry name" value="GyrI-like"/>
    <property type="match status" value="1"/>
</dbReference>
<reference evidence="2 3" key="1">
    <citation type="submission" date="2016-10" db="EMBL/GenBank/DDBJ databases">
        <title>Paenibacillus species isolates.</title>
        <authorList>
            <person name="Beno S.M."/>
        </authorList>
    </citation>
    <scope>NUCLEOTIDE SEQUENCE [LARGE SCALE GENOMIC DNA]</scope>
    <source>
        <strain evidence="2 3">FSL H7-0744</strain>
    </source>
</reference>
<name>A0ABX3HDD5_PAEBO</name>
<dbReference type="InterPro" id="IPR010499">
    <property type="entry name" value="AraC_E-bd"/>
</dbReference>
<dbReference type="Proteomes" id="UP000187412">
    <property type="component" value="Unassembled WGS sequence"/>
</dbReference>
<comment type="caution">
    <text evidence="2">The sequence shown here is derived from an EMBL/GenBank/DDBJ whole genome shotgun (WGS) entry which is preliminary data.</text>
</comment>
<dbReference type="RefSeq" id="WP_076111205.1">
    <property type="nucleotide sequence ID" value="NZ_MPTB01000017.1"/>
</dbReference>
<dbReference type="EMBL" id="MPTB01000017">
    <property type="protein sequence ID" value="OMD47055.1"/>
    <property type="molecule type" value="Genomic_DNA"/>
</dbReference>
<evidence type="ECO:0000313" key="3">
    <source>
        <dbReference type="Proteomes" id="UP000187412"/>
    </source>
</evidence>
<keyword evidence="3" id="KW-1185">Reference proteome</keyword>
<organism evidence="2 3">
    <name type="scientific">Paenibacillus borealis</name>
    <dbReference type="NCBI Taxonomy" id="160799"/>
    <lineage>
        <taxon>Bacteria</taxon>
        <taxon>Bacillati</taxon>
        <taxon>Bacillota</taxon>
        <taxon>Bacilli</taxon>
        <taxon>Bacillales</taxon>
        <taxon>Paenibacillaceae</taxon>
        <taxon>Paenibacillus</taxon>
    </lineage>
</organism>
<accession>A0ABX3HDD5</accession>
<evidence type="ECO:0000259" key="1">
    <source>
        <dbReference type="SMART" id="SM00871"/>
    </source>
</evidence>
<dbReference type="InterPro" id="IPR011256">
    <property type="entry name" value="Reg_factor_effector_dom_sf"/>
</dbReference>
<protein>
    <recommendedName>
        <fullName evidence="1">AraC effector-binding domain-containing protein</fullName>
    </recommendedName>
</protein>
<dbReference type="InterPro" id="IPR029442">
    <property type="entry name" value="GyrI-like"/>
</dbReference>
<dbReference type="Gene3D" id="3.20.80.10">
    <property type="entry name" value="Regulatory factor, effector binding domain"/>
    <property type="match status" value="1"/>
</dbReference>
<dbReference type="SMART" id="SM00871">
    <property type="entry name" value="AraC_E_bind"/>
    <property type="match status" value="1"/>
</dbReference>
<proteinExistence type="predicted"/>